<comment type="similarity">
    <text evidence="2">Belongs to the UPF0104 family.</text>
</comment>
<feature type="transmembrane region" description="Helical" evidence="7">
    <location>
        <begin position="121"/>
        <end position="148"/>
    </location>
</feature>
<evidence type="ECO:0000256" key="3">
    <source>
        <dbReference type="ARBA" id="ARBA00022475"/>
    </source>
</evidence>
<keyword evidence="9" id="KW-1185">Reference proteome</keyword>
<keyword evidence="5 7" id="KW-1133">Transmembrane helix</keyword>
<keyword evidence="4 7" id="KW-0812">Transmembrane</keyword>
<keyword evidence="3" id="KW-1003">Cell membrane</keyword>
<dbReference type="Proteomes" id="UP000282322">
    <property type="component" value="Unassembled WGS sequence"/>
</dbReference>
<evidence type="ECO:0000256" key="5">
    <source>
        <dbReference type="ARBA" id="ARBA00022989"/>
    </source>
</evidence>
<evidence type="ECO:0000256" key="2">
    <source>
        <dbReference type="ARBA" id="ARBA00011061"/>
    </source>
</evidence>
<reference evidence="8 9" key="1">
    <citation type="submission" date="2018-11" db="EMBL/GenBank/DDBJ databases">
        <title>Taxonoimc description of Halomarina strain SPP-AMP-1.</title>
        <authorList>
            <person name="Pal Y."/>
            <person name="Srinivasana K."/>
            <person name="Verma A."/>
            <person name="Kumar P."/>
        </authorList>
    </citation>
    <scope>NUCLEOTIDE SEQUENCE [LARGE SCALE GENOMIC DNA]</scope>
    <source>
        <strain evidence="8 9">SPP-AMP-1</strain>
    </source>
</reference>
<comment type="subcellular location">
    <subcellularLocation>
        <location evidence="1">Cell membrane</location>
        <topology evidence="1">Multi-pass membrane protein</topology>
    </subcellularLocation>
</comment>
<accession>A0A3P3RJ70</accession>
<evidence type="ECO:0000256" key="1">
    <source>
        <dbReference type="ARBA" id="ARBA00004651"/>
    </source>
</evidence>
<feature type="transmembrane region" description="Helical" evidence="7">
    <location>
        <begin position="12"/>
        <end position="30"/>
    </location>
</feature>
<comment type="caution">
    <text evidence="8">The sequence shown here is derived from an EMBL/GenBank/DDBJ whole genome shotgun (WGS) entry which is preliminary data.</text>
</comment>
<dbReference type="EMBL" id="RRCH01000003">
    <property type="protein sequence ID" value="RRJ33576.1"/>
    <property type="molecule type" value="Genomic_DNA"/>
</dbReference>
<organism evidence="8 9">
    <name type="scientific">Halocatena pleomorpha</name>
    <dbReference type="NCBI Taxonomy" id="1785090"/>
    <lineage>
        <taxon>Archaea</taxon>
        <taxon>Methanobacteriati</taxon>
        <taxon>Methanobacteriota</taxon>
        <taxon>Stenosarchaea group</taxon>
        <taxon>Halobacteria</taxon>
        <taxon>Halobacteriales</taxon>
        <taxon>Natronomonadaceae</taxon>
        <taxon>Halocatena</taxon>
    </lineage>
</organism>
<dbReference type="PANTHER" id="PTHR39087:SF2">
    <property type="entry name" value="UPF0104 MEMBRANE PROTEIN MJ1595"/>
    <property type="match status" value="1"/>
</dbReference>
<dbReference type="RefSeq" id="WP_124953442.1">
    <property type="nucleotide sequence ID" value="NZ_RRCH01000003.1"/>
</dbReference>
<evidence type="ECO:0000256" key="6">
    <source>
        <dbReference type="ARBA" id="ARBA00023136"/>
    </source>
</evidence>
<evidence type="ECO:0000313" key="8">
    <source>
        <dbReference type="EMBL" id="RRJ33576.1"/>
    </source>
</evidence>
<proteinExistence type="inferred from homology"/>
<feature type="transmembrane region" description="Helical" evidence="7">
    <location>
        <begin position="154"/>
        <end position="176"/>
    </location>
</feature>
<evidence type="ECO:0000313" key="9">
    <source>
        <dbReference type="Proteomes" id="UP000282322"/>
    </source>
</evidence>
<evidence type="ECO:0000256" key="7">
    <source>
        <dbReference type="SAM" id="Phobius"/>
    </source>
</evidence>
<feature type="transmembrane region" description="Helical" evidence="7">
    <location>
        <begin position="232"/>
        <end position="253"/>
    </location>
</feature>
<evidence type="ECO:0000256" key="4">
    <source>
        <dbReference type="ARBA" id="ARBA00022692"/>
    </source>
</evidence>
<dbReference type="NCBIfam" id="TIGR00374">
    <property type="entry name" value="flippase-like domain"/>
    <property type="match status" value="1"/>
</dbReference>
<protein>
    <submittedName>
        <fullName evidence="8">UPF0104 family protein</fullName>
    </submittedName>
</protein>
<feature type="transmembrane region" description="Helical" evidence="7">
    <location>
        <begin position="265"/>
        <end position="282"/>
    </location>
</feature>
<sequence>MGLISGSNYRWLLKLFQYALGGAALLWLVLNAEWERVLTVIDGIHYGVVVVILAASVAETLSRFSMWHVLLNGISTTPFSTAARTTLITNFVNQLLPSRLSGRSIAPLVLRHYTRRDWSEVVTIAGVHTALYAVCNGLVAAIGLALFVSEFSPGLLIVLAGSVALYLFVGIGSLIAGWRFDSVGQLAGAARERAERIPLVSKGLSAVVGRLPSFSDGITDVFDTLLTDYRVIGLYASGWVASRMVFPGVRVWLLLDALNVEFSPVMLPVVLVTAYSVTLLPITPGGIGVAEASATLVFGALGVAEPIIAPVILVDRFLSVYLPSLAGWYPVTRLDLTAIATDEQ</sequence>
<dbReference type="Pfam" id="PF03706">
    <property type="entry name" value="LPG_synthase_TM"/>
    <property type="match status" value="1"/>
</dbReference>
<name>A0A3P3RJ70_9EURY</name>
<dbReference type="GO" id="GO:0005886">
    <property type="term" value="C:plasma membrane"/>
    <property type="evidence" value="ECO:0007669"/>
    <property type="project" value="UniProtKB-SubCell"/>
</dbReference>
<dbReference type="PANTHER" id="PTHR39087">
    <property type="entry name" value="UPF0104 MEMBRANE PROTEIN MJ1595"/>
    <property type="match status" value="1"/>
</dbReference>
<dbReference type="AlphaFoldDB" id="A0A3P3RJ70"/>
<feature type="transmembrane region" description="Helical" evidence="7">
    <location>
        <begin position="294"/>
        <end position="314"/>
    </location>
</feature>
<feature type="transmembrane region" description="Helical" evidence="7">
    <location>
        <begin position="36"/>
        <end position="58"/>
    </location>
</feature>
<keyword evidence="6 7" id="KW-0472">Membrane</keyword>
<dbReference type="OrthoDB" id="242348at2157"/>
<dbReference type="InterPro" id="IPR022791">
    <property type="entry name" value="L-PG_synthase/AglD"/>
</dbReference>
<gene>
    <name evidence="8" type="ORF">EIK79_01900</name>
</gene>